<proteinExistence type="predicted"/>
<feature type="region of interest" description="Disordered" evidence="1">
    <location>
        <begin position="1"/>
        <end position="39"/>
    </location>
</feature>
<comment type="caution">
    <text evidence="2">The sequence shown here is derived from an EMBL/GenBank/DDBJ whole genome shotgun (WGS) entry which is preliminary data.</text>
</comment>
<organism evidence="2 3">
    <name type="scientific">Eumeta variegata</name>
    <name type="common">Bagworm moth</name>
    <name type="synonym">Eumeta japonica</name>
    <dbReference type="NCBI Taxonomy" id="151549"/>
    <lineage>
        <taxon>Eukaryota</taxon>
        <taxon>Metazoa</taxon>
        <taxon>Ecdysozoa</taxon>
        <taxon>Arthropoda</taxon>
        <taxon>Hexapoda</taxon>
        <taxon>Insecta</taxon>
        <taxon>Pterygota</taxon>
        <taxon>Neoptera</taxon>
        <taxon>Endopterygota</taxon>
        <taxon>Lepidoptera</taxon>
        <taxon>Glossata</taxon>
        <taxon>Ditrysia</taxon>
        <taxon>Tineoidea</taxon>
        <taxon>Psychidae</taxon>
        <taxon>Oiketicinae</taxon>
        <taxon>Eumeta</taxon>
    </lineage>
</organism>
<evidence type="ECO:0000256" key="1">
    <source>
        <dbReference type="SAM" id="MobiDB-lite"/>
    </source>
</evidence>
<name>A0A4C1SG31_EUMVA</name>
<evidence type="ECO:0000313" key="2">
    <source>
        <dbReference type="EMBL" id="GBP01123.1"/>
    </source>
</evidence>
<dbReference type="Proteomes" id="UP000299102">
    <property type="component" value="Unassembled WGS sequence"/>
</dbReference>
<evidence type="ECO:0000313" key="3">
    <source>
        <dbReference type="Proteomes" id="UP000299102"/>
    </source>
</evidence>
<sequence>MSRRPLINLHSRDDTPRHGPLPNAPPRRRHDRDPTTVSPKIRIRLATLDRSFVAFKKRASSPLSTHFESSRGSHNTQLALNPTMFHRKPHHRNGRRVTATSAKWSFAHGHYRGIDKRSRCETIVAGIHQSQPPSAYLAATSVGAQMRNVDSMTARLRRSVTRRETDEIYPAQGGARAARAKSPTTPTPRPSSARRPTPAVGRSCRVLRSTTYFLYAAIFLEHPIWAVRNALRRNSFPEIKIYFVYIWVQK</sequence>
<feature type="compositionally biased region" description="Low complexity" evidence="1">
    <location>
        <begin position="175"/>
        <end position="199"/>
    </location>
</feature>
<feature type="region of interest" description="Disordered" evidence="1">
    <location>
        <begin position="161"/>
        <end position="201"/>
    </location>
</feature>
<dbReference type="EMBL" id="BGZK01003422">
    <property type="protein sequence ID" value="GBP01123.1"/>
    <property type="molecule type" value="Genomic_DNA"/>
</dbReference>
<keyword evidence="3" id="KW-1185">Reference proteome</keyword>
<accession>A0A4C1SG31</accession>
<gene>
    <name evidence="2" type="ORF">EVAR_23182_1</name>
</gene>
<dbReference type="AlphaFoldDB" id="A0A4C1SG31"/>
<reference evidence="2 3" key="1">
    <citation type="journal article" date="2019" name="Commun. Biol.">
        <title>The bagworm genome reveals a unique fibroin gene that provides high tensile strength.</title>
        <authorList>
            <person name="Kono N."/>
            <person name="Nakamura H."/>
            <person name="Ohtoshi R."/>
            <person name="Tomita M."/>
            <person name="Numata K."/>
            <person name="Arakawa K."/>
        </authorList>
    </citation>
    <scope>NUCLEOTIDE SEQUENCE [LARGE SCALE GENOMIC DNA]</scope>
</reference>
<protein>
    <submittedName>
        <fullName evidence="2">Uncharacterized protein</fullName>
    </submittedName>
</protein>